<feature type="domain" description="Smf/DprA SLOG" evidence="2">
    <location>
        <begin position="164"/>
        <end position="369"/>
    </location>
</feature>
<comment type="caution">
    <text evidence="4">The sequence shown here is derived from an EMBL/GenBank/DDBJ whole genome shotgun (WGS) entry which is preliminary data.</text>
</comment>
<comment type="similarity">
    <text evidence="1">Belongs to the DprA/Smf family.</text>
</comment>
<dbReference type="Gene3D" id="3.40.50.450">
    <property type="match status" value="1"/>
</dbReference>
<proteinExistence type="inferred from homology"/>
<dbReference type="SUPFAM" id="SSF102405">
    <property type="entry name" value="MCP/YpsA-like"/>
    <property type="match status" value="1"/>
</dbReference>
<gene>
    <name evidence="4" type="ORF">DXC78_12045</name>
    <name evidence="3" type="ORF">PND82_05680</name>
</gene>
<dbReference type="Pfam" id="PF02481">
    <property type="entry name" value="DNA_processg_A"/>
    <property type="match status" value="1"/>
</dbReference>
<protein>
    <submittedName>
        <fullName evidence="4">DNA processing protein DprA</fullName>
    </submittedName>
    <submittedName>
        <fullName evidence="3">DNA-protecting protein DprA</fullName>
    </submittedName>
</protein>
<evidence type="ECO:0000259" key="2">
    <source>
        <dbReference type="Pfam" id="PF02481"/>
    </source>
</evidence>
<dbReference type="InterPro" id="IPR003488">
    <property type="entry name" value="DprA"/>
</dbReference>
<dbReference type="AlphaFoldDB" id="A0A3E3DUC7"/>
<dbReference type="Proteomes" id="UP000260721">
    <property type="component" value="Unassembled WGS sequence"/>
</dbReference>
<accession>A0A3E3DUC7</accession>
<dbReference type="EMBL" id="JAQLXO010000007">
    <property type="protein sequence ID" value="MDB7982305.1"/>
    <property type="molecule type" value="Genomic_DNA"/>
</dbReference>
<dbReference type="PANTHER" id="PTHR43022:SF1">
    <property type="entry name" value="PROTEIN SMF"/>
    <property type="match status" value="1"/>
</dbReference>
<name>A0A3E3DUC7_9FIRM</name>
<dbReference type="PANTHER" id="PTHR43022">
    <property type="entry name" value="PROTEIN SMF"/>
    <property type="match status" value="1"/>
</dbReference>
<dbReference type="RefSeq" id="WP_117447246.1">
    <property type="nucleotide sequence ID" value="NZ_JAQLXO010000007.1"/>
</dbReference>
<dbReference type="EMBL" id="QUSK01000037">
    <property type="protein sequence ID" value="RGD72884.1"/>
    <property type="molecule type" value="Genomic_DNA"/>
</dbReference>
<evidence type="ECO:0000313" key="4">
    <source>
        <dbReference type="EMBL" id="RGD72884.1"/>
    </source>
</evidence>
<organism evidence="4 5">
    <name type="scientific">Faecalicoccus pleomorphus</name>
    <dbReference type="NCBI Taxonomy" id="1323"/>
    <lineage>
        <taxon>Bacteria</taxon>
        <taxon>Bacillati</taxon>
        <taxon>Bacillota</taxon>
        <taxon>Erysipelotrichia</taxon>
        <taxon>Erysipelotrichales</taxon>
        <taxon>Erysipelotrichaceae</taxon>
        <taxon>Faecalicoccus</taxon>
    </lineage>
</organism>
<dbReference type="InterPro" id="IPR057666">
    <property type="entry name" value="DrpA_SLOG"/>
</dbReference>
<evidence type="ECO:0000313" key="3">
    <source>
        <dbReference type="EMBL" id="MDB7982305.1"/>
    </source>
</evidence>
<dbReference type="Proteomes" id="UP001212981">
    <property type="component" value="Unassembled WGS sequence"/>
</dbReference>
<evidence type="ECO:0000256" key="1">
    <source>
        <dbReference type="ARBA" id="ARBA00006525"/>
    </source>
</evidence>
<sequence>MERETVVELMKDVYTSAEAAEYLNISIQRLNQLVHDQKINPVKISKSIQLFYKGDLDKRKIVNYSTSIKSENKVSGFDVDNKFVRESILYFTIQQYFKNSDKKTQKFISDITVAYDFNFESKLENNIPLLAKLLNTTKRGFYETYGRVKSSFSSLDKDVILCKKGDNIYPKLLANTAEAPLYLFLKGDITLLNEKSVCVVGSRNANRISMENTERIVKSLIHRNIVVNAGLARGIDTATHTAALNNNGKTIAVIGTPINRYYPKENKNLQIEIENNGLVISQFPPCNEIFRWNFPLRNATMSGISLATIIMEAGEGSGALKQADYALKQKRDVLIPQSAVNNESIAWPKKYITRGAKVFSTLRDALEILNDNKTLENLFNQEDLEEVENVEMDGTI</sequence>
<dbReference type="GO" id="GO:0009294">
    <property type="term" value="P:DNA-mediated transformation"/>
    <property type="evidence" value="ECO:0007669"/>
    <property type="project" value="InterPro"/>
</dbReference>
<evidence type="ECO:0000313" key="5">
    <source>
        <dbReference type="Proteomes" id="UP000260721"/>
    </source>
</evidence>
<reference evidence="4 5" key="1">
    <citation type="submission" date="2018-08" db="EMBL/GenBank/DDBJ databases">
        <title>A genome reference for cultivated species of the human gut microbiota.</title>
        <authorList>
            <person name="Zou Y."/>
            <person name="Xue W."/>
            <person name="Luo G."/>
        </authorList>
    </citation>
    <scope>NUCLEOTIDE SEQUENCE [LARGE SCALE GENOMIC DNA]</scope>
    <source>
        <strain evidence="4 5">TF08-11</strain>
    </source>
</reference>
<reference evidence="3" key="2">
    <citation type="submission" date="2023-01" db="EMBL/GenBank/DDBJ databases">
        <title>Human gut microbiome strain richness.</title>
        <authorList>
            <person name="Chen-Liaw A."/>
        </authorList>
    </citation>
    <scope>NUCLEOTIDE SEQUENCE</scope>
    <source>
        <strain evidence="3">D8_m1001271B151109d0_201107</strain>
    </source>
</reference>